<dbReference type="SUPFAM" id="SSF48179">
    <property type="entry name" value="6-phosphogluconate dehydrogenase C-terminal domain-like"/>
    <property type="match status" value="1"/>
</dbReference>
<reference evidence="14" key="1">
    <citation type="submission" date="2017-09" db="EMBL/GenBank/DDBJ databases">
        <authorList>
            <person name="Varghese N."/>
            <person name="Submissions S."/>
        </authorList>
    </citation>
    <scope>NUCLEOTIDE SEQUENCE [LARGE SCALE GENOMIC DNA]</scope>
    <source>
        <strain evidence="14">CGMCC 1.12461</strain>
    </source>
</reference>
<dbReference type="AlphaFoldDB" id="A0A285J980"/>
<dbReference type="GO" id="GO:0015940">
    <property type="term" value="P:pantothenate biosynthetic process"/>
    <property type="evidence" value="ECO:0007669"/>
    <property type="project" value="UniProtKB-UniPathway"/>
</dbReference>
<protein>
    <recommendedName>
        <fullName evidence="4 10">2-dehydropantoate 2-reductase</fullName>
        <ecNumber evidence="3 10">1.1.1.169</ecNumber>
    </recommendedName>
    <alternativeName>
        <fullName evidence="8 10">Ketopantoate reductase</fullName>
    </alternativeName>
</protein>
<dbReference type="NCBIfam" id="TIGR00745">
    <property type="entry name" value="apbA_panE"/>
    <property type="match status" value="1"/>
</dbReference>
<accession>A0A285J980</accession>
<evidence type="ECO:0000256" key="10">
    <source>
        <dbReference type="RuleBase" id="RU362068"/>
    </source>
</evidence>
<feature type="domain" description="Ketopantoate reductase C-terminal" evidence="12">
    <location>
        <begin position="179"/>
        <end position="300"/>
    </location>
</feature>
<dbReference type="EMBL" id="OBEB01000006">
    <property type="protein sequence ID" value="SNY55671.1"/>
    <property type="molecule type" value="Genomic_DNA"/>
</dbReference>
<comment type="catalytic activity">
    <reaction evidence="9 10">
        <text>(R)-pantoate + NADP(+) = 2-dehydropantoate + NADPH + H(+)</text>
        <dbReference type="Rhea" id="RHEA:16233"/>
        <dbReference type="ChEBI" id="CHEBI:11561"/>
        <dbReference type="ChEBI" id="CHEBI:15378"/>
        <dbReference type="ChEBI" id="CHEBI:15980"/>
        <dbReference type="ChEBI" id="CHEBI:57783"/>
        <dbReference type="ChEBI" id="CHEBI:58349"/>
        <dbReference type="EC" id="1.1.1.169"/>
    </reaction>
</comment>
<comment type="function">
    <text evidence="10">Catalyzes the NADPH-dependent reduction of ketopantoate into pantoic acid.</text>
</comment>
<evidence type="ECO:0000256" key="5">
    <source>
        <dbReference type="ARBA" id="ARBA00022655"/>
    </source>
</evidence>
<evidence type="ECO:0000256" key="4">
    <source>
        <dbReference type="ARBA" id="ARBA00019465"/>
    </source>
</evidence>
<evidence type="ECO:0000256" key="7">
    <source>
        <dbReference type="ARBA" id="ARBA00023002"/>
    </source>
</evidence>
<organism evidence="13 14">
    <name type="scientific">Arsukibacterium tuosuense</name>
    <dbReference type="NCBI Taxonomy" id="1323745"/>
    <lineage>
        <taxon>Bacteria</taxon>
        <taxon>Pseudomonadati</taxon>
        <taxon>Pseudomonadota</taxon>
        <taxon>Gammaproteobacteria</taxon>
        <taxon>Chromatiales</taxon>
        <taxon>Chromatiaceae</taxon>
        <taxon>Arsukibacterium</taxon>
    </lineage>
</organism>
<keyword evidence="6 10" id="KW-0521">NADP</keyword>
<evidence type="ECO:0000259" key="12">
    <source>
        <dbReference type="Pfam" id="PF08546"/>
    </source>
</evidence>
<dbReference type="EC" id="1.1.1.169" evidence="3 10"/>
<dbReference type="Pfam" id="PF02558">
    <property type="entry name" value="ApbA"/>
    <property type="match status" value="1"/>
</dbReference>
<feature type="domain" description="Ketopantoate reductase N-terminal" evidence="11">
    <location>
        <begin position="13"/>
        <end position="147"/>
    </location>
</feature>
<proteinExistence type="inferred from homology"/>
<dbReference type="GO" id="GO:0005737">
    <property type="term" value="C:cytoplasm"/>
    <property type="evidence" value="ECO:0007669"/>
    <property type="project" value="TreeGrafter"/>
</dbReference>
<dbReference type="Gene3D" id="3.40.50.720">
    <property type="entry name" value="NAD(P)-binding Rossmann-like Domain"/>
    <property type="match status" value="1"/>
</dbReference>
<dbReference type="SUPFAM" id="SSF51735">
    <property type="entry name" value="NAD(P)-binding Rossmann-fold domains"/>
    <property type="match status" value="1"/>
</dbReference>
<dbReference type="RefSeq" id="WP_097112133.1">
    <property type="nucleotide sequence ID" value="NZ_OBEB01000006.1"/>
</dbReference>
<dbReference type="InterPro" id="IPR013752">
    <property type="entry name" value="KPA_reductase"/>
</dbReference>
<evidence type="ECO:0000313" key="13">
    <source>
        <dbReference type="EMBL" id="SNY55671.1"/>
    </source>
</evidence>
<dbReference type="InterPro" id="IPR013328">
    <property type="entry name" value="6PGD_dom2"/>
</dbReference>
<keyword evidence="7 10" id="KW-0560">Oxidoreductase</keyword>
<keyword evidence="5 10" id="KW-0566">Pantothenate biosynthesis</keyword>
<gene>
    <name evidence="13" type="ORF">SAMN06297280_2934</name>
</gene>
<dbReference type="Gene3D" id="1.10.1040.10">
    <property type="entry name" value="N-(1-d-carboxylethyl)-l-norvaline Dehydrogenase, domain 2"/>
    <property type="match status" value="1"/>
</dbReference>
<dbReference type="GO" id="GO:0050661">
    <property type="term" value="F:NADP binding"/>
    <property type="evidence" value="ECO:0007669"/>
    <property type="project" value="TreeGrafter"/>
</dbReference>
<comment type="pathway">
    <text evidence="1 10">Cofactor biosynthesis; (R)-pantothenate biosynthesis; (R)-pantoate from 3-methyl-2-oxobutanoate: step 2/2.</text>
</comment>
<evidence type="ECO:0000256" key="8">
    <source>
        <dbReference type="ARBA" id="ARBA00032024"/>
    </source>
</evidence>
<name>A0A285J980_9GAMM</name>
<evidence type="ECO:0000259" key="11">
    <source>
        <dbReference type="Pfam" id="PF02558"/>
    </source>
</evidence>
<dbReference type="OrthoDB" id="6530772at2"/>
<dbReference type="PANTHER" id="PTHR43765">
    <property type="entry name" value="2-DEHYDROPANTOATE 2-REDUCTASE-RELATED"/>
    <property type="match status" value="1"/>
</dbReference>
<comment type="similarity">
    <text evidence="2 10">Belongs to the ketopantoate reductase family.</text>
</comment>
<evidence type="ECO:0000256" key="2">
    <source>
        <dbReference type="ARBA" id="ARBA00007870"/>
    </source>
</evidence>
<dbReference type="Pfam" id="PF08546">
    <property type="entry name" value="ApbA_C"/>
    <property type="match status" value="1"/>
</dbReference>
<evidence type="ECO:0000313" key="14">
    <source>
        <dbReference type="Proteomes" id="UP000219353"/>
    </source>
</evidence>
<dbReference type="PANTHER" id="PTHR43765:SF2">
    <property type="entry name" value="2-DEHYDROPANTOATE 2-REDUCTASE"/>
    <property type="match status" value="1"/>
</dbReference>
<evidence type="ECO:0000256" key="3">
    <source>
        <dbReference type="ARBA" id="ARBA00013014"/>
    </source>
</evidence>
<dbReference type="InterPro" id="IPR008927">
    <property type="entry name" value="6-PGluconate_DH-like_C_sf"/>
</dbReference>
<evidence type="ECO:0000256" key="1">
    <source>
        <dbReference type="ARBA" id="ARBA00004994"/>
    </source>
</evidence>
<dbReference type="UniPathway" id="UPA00028">
    <property type="reaction ID" value="UER00004"/>
</dbReference>
<dbReference type="GO" id="GO:0008677">
    <property type="term" value="F:2-dehydropantoate 2-reductase activity"/>
    <property type="evidence" value="ECO:0007669"/>
    <property type="project" value="UniProtKB-EC"/>
</dbReference>
<keyword evidence="14" id="KW-1185">Reference proteome</keyword>
<dbReference type="Proteomes" id="UP000219353">
    <property type="component" value="Unassembled WGS sequence"/>
</dbReference>
<evidence type="ECO:0000256" key="9">
    <source>
        <dbReference type="ARBA" id="ARBA00048793"/>
    </source>
</evidence>
<dbReference type="InterPro" id="IPR036291">
    <property type="entry name" value="NAD(P)-bd_dom_sf"/>
</dbReference>
<evidence type="ECO:0000256" key="6">
    <source>
        <dbReference type="ARBA" id="ARBA00022857"/>
    </source>
</evidence>
<dbReference type="InterPro" id="IPR013332">
    <property type="entry name" value="KPR_N"/>
</dbReference>
<dbReference type="InterPro" id="IPR050838">
    <property type="entry name" value="Ketopantoate_reductase"/>
</dbReference>
<dbReference type="InterPro" id="IPR003710">
    <property type="entry name" value="ApbA"/>
</dbReference>
<sequence>MALHPSAQPALSWTIVGRGAIGLLAGARLQLAGYTVTLWLRQPEKLLLTFTDLKQHNQQLLLLPQQTDIPVRHLLVPVKANDVENAVAQLLPYLADNAQLIISHNGIIPFQPLLDKLKPEQGLWFLSTSQAAYKPTPAQVIHSGAGVSFLAKLTAASRDDDNIVAAMTAALGPLSLVADIYPVLWQKLAINVAINPLSAIENCQNGQLAAPRYQPQIEALVREVCLVATASGHPMDVASSLAKVYQVITATANNFSSMQQDVQAGRQTEIDAICGYVCQQAAQLHITVPANQQMLLQIKALTAVI</sequence>